<dbReference type="PROSITE" id="PS51352">
    <property type="entry name" value="THIOREDOXIN_2"/>
    <property type="match status" value="1"/>
</dbReference>
<dbReference type="Pfam" id="PF08534">
    <property type="entry name" value="Redoxin"/>
    <property type="match status" value="1"/>
</dbReference>
<dbReference type="InterPro" id="IPR050553">
    <property type="entry name" value="Thioredoxin_ResA/DsbE_sf"/>
</dbReference>
<keyword evidence="2" id="KW-0732">Signal</keyword>
<evidence type="ECO:0000259" key="3">
    <source>
        <dbReference type="PROSITE" id="PS51352"/>
    </source>
</evidence>
<gene>
    <name evidence="4" type="ORF">K8V39_11875</name>
</gene>
<dbReference type="Gene3D" id="3.40.30.10">
    <property type="entry name" value="Glutaredoxin"/>
    <property type="match status" value="1"/>
</dbReference>
<evidence type="ECO:0000313" key="4">
    <source>
        <dbReference type="EMBL" id="HJH50942.1"/>
    </source>
</evidence>
<evidence type="ECO:0000256" key="1">
    <source>
        <dbReference type="SAM" id="MobiDB-lite"/>
    </source>
</evidence>
<dbReference type="PANTHER" id="PTHR42852:SF13">
    <property type="entry name" value="PROTEIN DIPZ"/>
    <property type="match status" value="1"/>
</dbReference>
<dbReference type="SUPFAM" id="SSF52833">
    <property type="entry name" value="Thioredoxin-like"/>
    <property type="match status" value="1"/>
</dbReference>
<dbReference type="RefSeq" id="WP_277272567.1">
    <property type="nucleotide sequence ID" value="NZ_DYXE01000093.1"/>
</dbReference>
<dbReference type="CDD" id="cd02966">
    <property type="entry name" value="TlpA_like_family"/>
    <property type="match status" value="1"/>
</dbReference>
<dbReference type="InterPro" id="IPR013740">
    <property type="entry name" value="Redoxin"/>
</dbReference>
<protein>
    <submittedName>
        <fullName evidence="4">TlpA family protein disulfide reductase</fullName>
    </submittedName>
</protein>
<dbReference type="EMBL" id="DYXE01000093">
    <property type="protein sequence ID" value="HJH50942.1"/>
    <property type="molecule type" value="Genomic_DNA"/>
</dbReference>
<reference evidence="4" key="1">
    <citation type="journal article" date="2021" name="PeerJ">
        <title>Extensive microbial diversity within the chicken gut microbiome revealed by metagenomics and culture.</title>
        <authorList>
            <person name="Gilroy R."/>
            <person name="Ravi A."/>
            <person name="Getino M."/>
            <person name="Pursley I."/>
            <person name="Horton D.L."/>
            <person name="Alikhan N.F."/>
            <person name="Baker D."/>
            <person name="Gharbi K."/>
            <person name="Hall N."/>
            <person name="Watson M."/>
            <person name="Adriaenssens E.M."/>
            <person name="Foster-Nyarko E."/>
            <person name="Jarju S."/>
            <person name="Secka A."/>
            <person name="Antonio M."/>
            <person name="Oren A."/>
            <person name="Chaudhuri R.R."/>
            <person name="La Ragione R."/>
            <person name="Hildebrand F."/>
            <person name="Pallen M.J."/>
        </authorList>
    </citation>
    <scope>NUCLEOTIDE SEQUENCE</scope>
    <source>
        <strain evidence="4">USAMLcec4-12693</strain>
    </source>
</reference>
<dbReference type="AlphaFoldDB" id="A0A9D3AK36"/>
<feature type="domain" description="Thioredoxin" evidence="3">
    <location>
        <begin position="51"/>
        <end position="195"/>
    </location>
</feature>
<proteinExistence type="predicted"/>
<feature type="region of interest" description="Disordered" evidence="1">
    <location>
        <begin position="27"/>
        <end position="54"/>
    </location>
</feature>
<comment type="caution">
    <text evidence="4">The sequence shown here is derived from an EMBL/GenBank/DDBJ whole genome shotgun (WGS) entry which is preliminary data.</text>
</comment>
<feature type="chain" id="PRO_5038974811" evidence="2">
    <location>
        <begin position="20"/>
        <end position="198"/>
    </location>
</feature>
<dbReference type="GO" id="GO:0016491">
    <property type="term" value="F:oxidoreductase activity"/>
    <property type="evidence" value="ECO:0007669"/>
    <property type="project" value="InterPro"/>
</dbReference>
<name>A0A9D3AK36_9FIRM</name>
<organism evidence="4 5">
    <name type="scientific">Merdimonas faecis</name>
    <dbReference type="NCBI Taxonomy" id="1653435"/>
    <lineage>
        <taxon>Bacteria</taxon>
        <taxon>Bacillati</taxon>
        <taxon>Bacillota</taxon>
        <taxon>Clostridia</taxon>
        <taxon>Lachnospirales</taxon>
        <taxon>Lachnospiraceae</taxon>
        <taxon>Merdimonas</taxon>
    </lineage>
</organism>
<accession>A0A9D3AK36</accession>
<dbReference type="InterPro" id="IPR013766">
    <property type="entry name" value="Thioredoxin_domain"/>
</dbReference>
<evidence type="ECO:0000313" key="5">
    <source>
        <dbReference type="Proteomes" id="UP000813420"/>
    </source>
</evidence>
<dbReference type="InterPro" id="IPR036249">
    <property type="entry name" value="Thioredoxin-like_sf"/>
</dbReference>
<dbReference type="Proteomes" id="UP000813420">
    <property type="component" value="Unassembled WGS sequence"/>
</dbReference>
<feature type="signal peptide" evidence="2">
    <location>
        <begin position="1"/>
        <end position="19"/>
    </location>
</feature>
<evidence type="ECO:0000256" key="2">
    <source>
        <dbReference type="SAM" id="SignalP"/>
    </source>
</evidence>
<dbReference type="PANTHER" id="PTHR42852">
    <property type="entry name" value="THIOL:DISULFIDE INTERCHANGE PROTEIN DSBE"/>
    <property type="match status" value="1"/>
</dbReference>
<sequence>MKKKYAGAVLAMGMFLALALEGCGGTEAAEDAGSGGNEGNVQKEETSGNEESGENIFGEFEAKTLDGEDVTQEIFGQSKLTMINIWGTFCGPCIQEMPDLGEISRSYDSGEFQMIGLISDVTETGDSKAQEIVQSTQADYTHLVASPDIQRKVLSRVSVVPTTIFVDSEGNQVGEGYAGSRSKEEWTSIIEDLRSEVQ</sequence>
<reference evidence="4" key="2">
    <citation type="submission" date="2021-09" db="EMBL/GenBank/DDBJ databases">
        <authorList>
            <person name="Gilroy R."/>
        </authorList>
    </citation>
    <scope>NUCLEOTIDE SEQUENCE</scope>
    <source>
        <strain evidence="4">USAMLcec4-12693</strain>
    </source>
</reference>